<comment type="caution">
    <text evidence="1">The sequence shown here is derived from an EMBL/GenBank/DDBJ whole genome shotgun (WGS) entry which is preliminary data.</text>
</comment>
<sequence length="115" mass="12421">MATASGCGADHQKEKRYMILQNTKDGATAVKVASKATAVRIVEVEAIEKSRAVVMTMLIARRVRGTLVGIEPSERAVGFDRGRGQALNGGVVSKQWSKGTSEMTMMCVVCDFRMP</sequence>
<dbReference type="Proteomes" id="UP000327013">
    <property type="component" value="Unassembled WGS sequence"/>
</dbReference>
<dbReference type="AlphaFoldDB" id="A0A5N6L1V7"/>
<proteinExistence type="predicted"/>
<organism evidence="1 2">
    <name type="scientific">Carpinus fangiana</name>
    <dbReference type="NCBI Taxonomy" id="176857"/>
    <lineage>
        <taxon>Eukaryota</taxon>
        <taxon>Viridiplantae</taxon>
        <taxon>Streptophyta</taxon>
        <taxon>Embryophyta</taxon>
        <taxon>Tracheophyta</taxon>
        <taxon>Spermatophyta</taxon>
        <taxon>Magnoliopsida</taxon>
        <taxon>eudicotyledons</taxon>
        <taxon>Gunneridae</taxon>
        <taxon>Pentapetalae</taxon>
        <taxon>rosids</taxon>
        <taxon>fabids</taxon>
        <taxon>Fagales</taxon>
        <taxon>Betulaceae</taxon>
        <taxon>Carpinus</taxon>
    </lineage>
</organism>
<evidence type="ECO:0000313" key="1">
    <source>
        <dbReference type="EMBL" id="KAB8576211.1"/>
    </source>
</evidence>
<accession>A0A5N6L1V7</accession>
<evidence type="ECO:0000313" key="2">
    <source>
        <dbReference type="Proteomes" id="UP000327013"/>
    </source>
</evidence>
<dbReference type="EMBL" id="VIBQ01000066">
    <property type="protein sequence ID" value="KAB8576211.1"/>
    <property type="molecule type" value="Genomic_DNA"/>
</dbReference>
<reference evidence="1 2" key="1">
    <citation type="submission" date="2019-06" db="EMBL/GenBank/DDBJ databases">
        <title>A chromosomal-level reference genome of Carpinus fangiana (Coryloideae, Betulaceae).</title>
        <authorList>
            <person name="Yang X."/>
            <person name="Wang Z."/>
            <person name="Zhang L."/>
            <person name="Hao G."/>
            <person name="Liu J."/>
            <person name="Yang Y."/>
        </authorList>
    </citation>
    <scope>NUCLEOTIDE SEQUENCE [LARGE SCALE GENOMIC DNA]</scope>
    <source>
        <strain evidence="1">Cfa_2016G</strain>
        <tissue evidence="1">Leaf</tissue>
    </source>
</reference>
<keyword evidence="2" id="KW-1185">Reference proteome</keyword>
<gene>
    <name evidence="1" type="ORF">FH972_025739</name>
</gene>
<name>A0A5N6L1V7_9ROSI</name>
<protein>
    <submittedName>
        <fullName evidence="1">Uncharacterized protein</fullName>
    </submittedName>
</protein>